<reference evidence="4" key="1">
    <citation type="submission" date="2015-07" db="EMBL/GenBank/DDBJ databases">
        <title>Nocardia seriolae U-1 whole genome shotgun sequence.</title>
        <authorList>
            <person name="Imajoh M."/>
            <person name="Fukumoto Y."/>
            <person name="Sukeda M."/>
            <person name="Yamane J."/>
            <person name="Yamasaki K."/>
            <person name="Shimizu M."/>
            <person name="Ohnishi K."/>
            <person name="Oshima S."/>
        </authorList>
    </citation>
    <scope>NUCLEOTIDE SEQUENCE [LARGE SCALE GENOMIC DNA]</scope>
    <source>
        <strain evidence="4">U-1</strain>
    </source>
</reference>
<protein>
    <submittedName>
        <fullName evidence="3">Amine oxidase</fullName>
    </submittedName>
</protein>
<dbReference type="EMBL" id="BBYQ01000250">
    <property type="protein sequence ID" value="GAP33362.1"/>
    <property type="molecule type" value="Genomic_DNA"/>
</dbReference>
<dbReference type="Proteomes" id="UP000180166">
    <property type="component" value="Chromosome"/>
</dbReference>
<dbReference type="KEGG" id="nsr:NS506_01417"/>
<dbReference type="RefSeq" id="WP_200885936.1">
    <property type="nucleotide sequence ID" value="NZ_AP028458.1"/>
</dbReference>
<sequence length="103" mass="11054">MLHSWQIDPALTNPGTPEIDYDDAIFIQNPGSWADRPNAWTNLDNLFLAGDWIKTQMNVACMEAANEGGRPAANPVLHTSTSPHPEAPIPPLPNAVVGTPESG</sequence>
<feature type="region of interest" description="Disordered" evidence="1">
    <location>
        <begin position="70"/>
        <end position="103"/>
    </location>
</feature>
<evidence type="ECO:0000313" key="4">
    <source>
        <dbReference type="Proteomes" id="UP000037179"/>
    </source>
</evidence>
<keyword evidence="4" id="KW-1185">Reference proteome</keyword>
<name>A0ABC9Z682_9NOCA</name>
<dbReference type="GeneID" id="93370698"/>
<evidence type="ECO:0000313" key="2">
    <source>
        <dbReference type="EMBL" id="APA95488.1"/>
    </source>
</evidence>
<dbReference type="Proteomes" id="UP000037179">
    <property type="component" value="Unassembled WGS sequence"/>
</dbReference>
<accession>A0ABC9Z682</accession>
<proteinExistence type="predicted"/>
<dbReference type="EMBL" id="CP017839">
    <property type="protein sequence ID" value="APA95488.1"/>
    <property type="molecule type" value="Genomic_DNA"/>
</dbReference>
<reference evidence="3 4" key="2">
    <citation type="journal article" date="2016" name="Genome Announc.">
        <title>Draft Genome Sequence of Erythromycin- and Oxytetracycline-Sensitive Nocardia seriolae Strain U-1 (NBRC 110359).</title>
        <authorList>
            <person name="Imajoh M."/>
            <person name="Sukeda M."/>
            <person name="Shimizu M."/>
            <person name="Yamane J."/>
            <person name="Ohnishi K."/>
            <person name="Oshima S."/>
        </authorList>
    </citation>
    <scope>NUCLEOTIDE SEQUENCE [LARGE SCALE GENOMIC DNA]</scope>
    <source>
        <strain evidence="3 4">U-1</strain>
    </source>
</reference>
<gene>
    <name evidence="2" type="ORF">NS506_01417</name>
    <name evidence="3" type="ORF">NSK11_contig00250-0007</name>
</gene>
<evidence type="ECO:0000313" key="3">
    <source>
        <dbReference type="EMBL" id="GAP33362.1"/>
    </source>
</evidence>
<organism evidence="3 4">
    <name type="scientific">Nocardia seriolae</name>
    <dbReference type="NCBI Taxonomy" id="37332"/>
    <lineage>
        <taxon>Bacteria</taxon>
        <taxon>Bacillati</taxon>
        <taxon>Actinomycetota</taxon>
        <taxon>Actinomycetes</taxon>
        <taxon>Mycobacteriales</taxon>
        <taxon>Nocardiaceae</taxon>
        <taxon>Nocardia</taxon>
    </lineage>
</organism>
<evidence type="ECO:0000313" key="5">
    <source>
        <dbReference type="Proteomes" id="UP000180166"/>
    </source>
</evidence>
<reference evidence="2 5" key="3">
    <citation type="submission" date="2016-10" db="EMBL/GenBank/DDBJ databases">
        <title>Genome sequence of Nocardia seriolae strain EM150506, isolated from Anguila japonica.</title>
        <authorList>
            <person name="Han H.-J."/>
        </authorList>
    </citation>
    <scope>NUCLEOTIDE SEQUENCE [LARGE SCALE GENOMIC DNA]</scope>
    <source>
        <strain evidence="2 5">EM150506</strain>
    </source>
</reference>
<dbReference type="AlphaFoldDB" id="A0ABC9Z682"/>
<evidence type="ECO:0000256" key="1">
    <source>
        <dbReference type="SAM" id="MobiDB-lite"/>
    </source>
</evidence>